<keyword evidence="2 3" id="KW-0694">RNA-binding</keyword>
<feature type="domain" description="RRM" evidence="5">
    <location>
        <begin position="37"/>
        <end position="113"/>
    </location>
</feature>
<evidence type="ECO:0000313" key="7">
    <source>
        <dbReference type="Proteomes" id="UP000261520"/>
    </source>
</evidence>
<dbReference type="Gene3D" id="3.30.70.330">
    <property type="match status" value="4"/>
</dbReference>
<organism evidence="6 7">
    <name type="scientific">Periophthalmus magnuspinnatus</name>
    <dbReference type="NCBI Taxonomy" id="409849"/>
    <lineage>
        <taxon>Eukaryota</taxon>
        <taxon>Metazoa</taxon>
        <taxon>Chordata</taxon>
        <taxon>Craniata</taxon>
        <taxon>Vertebrata</taxon>
        <taxon>Euteleostomi</taxon>
        <taxon>Actinopterygii</taxon>
        <taxon>Neopterygii</taxon>
        <taxon>Teleostei</taxon>
        <taxon>Neoteleostei</taxon>
        <taxon>Acanthomorphata</taxon>
        <taxon>Gobiaria</taxon>
        <taxon>Gobiiformes</taxon>
        <taxon>Gobioidei</taxon>
        <taxon>Gobiidae</taxon>
        <taxon>Oxudercinae</taxon>
        <taxon>Periophthalmus</taxon>
    </lineage>
</organism>
<dbReference type="AlphaFoldDB" id="A0A3B4AHX9"/>
<evidence type="ECO:0000256" key="4">
    <source>
        <dbReference type="SAM" id="MobiDB-lite"/>
    </source>
</evidence>
<dbReference type="Pfam" id="PF00076">
    <property type="entry name" value="RRM_1"/>
    <property type="match status" value="4"/>
</dbReference>
<dbReference type="PANTHER" id="PTHR23236:SF119">
    <property type="entry name" value="NUCLEAR RNA-BINDING PROTEIN SART-3"/>
    <property type="match status" value="1"/>
</dbReference>
<accession>A0A3B4AHX9</accession>
<evidence type="ECO:0000259" key="5">
    <source>
        <dbReference type="PROSITE" id="PS50102"/>
    </source>
</evidence>
<evidence type="ECO:0000313" key="6">
    <source>
        <dbReference type="Ensembl" id="ENSPMGP00000016707.1"/>
    </source>
</evidence>
<feature type="domain" description="RRM" evidence="5">
    <location>
        <begin position="287"/>
        <end position="362"/>
    </location>
</feature>
<feature type="domain" description="RRM" evidence="5">
    <location>
        <begin position="211"/>
        <end position="279"/>
    </location>
</feature>
<dbReference type="GO" id="GO:0003723">
    <property type="term" value="F:RNA binding"/>
    <property type="evidence" value="ECO:0007669"/>
    <property type="project" value="UniProtKB-UniRule"/>
</dbReference>
<evidence type="ECO:0000256" key="3">
    <source>
        <dbReference type="PROSITE-ProRule" id="PRU00176"/>
    </source>
</evidence>
<feature type="domain" description="RRM" evidence="5">
    <location>
        <begin position="120"/>
        <end position="194"/>
    </location>
</feature>
<feature type="region of interest" description="Disordered" evidence="4">
    <location>
        <begin position="364"/>
        <end position="390"/>
    </location>
</feature>
<keyword evidence="7" id="KW-1185">Reference proteome</keyword>
<dbReference type="InterPro" id="IPR035979">
    <property type="entry name" value="RBD_domain_sf"/>
</dbReference>
<reference evidence="6" key="2">
    <citation type="submission" date="2025-09" db="UniProtKB">
        <authorList>
            <consortium name="Ensembl"/>
        </authorList>
    </citation>
    <scope>IDENTIFICATION</scope>
</reference>
<dbReference type="PROSITE" id="PS50102">
    <property type="entry name" value="RRM"/>
    <property type="match status" value="4"/>
</dbReference>
<dbReference type="SUPFAM" id="SSF54928">
    <property type="entry name" value="RNA-binding domain, RBD"/>
    <property type="match status" value="3"/>
</dbReference>
<dbReference type="InterPro" id="IPR012677">
    <property type="entry name" value="Nucleotide-bd_a/b_plait_sf"/>
</dbReference>
<keyword evidence="1" id="KW-0677">Repeat</keyword>
<dbReference type="PANTHER" id="PTHR23236">
    <property type="entry name" value="EUKARYOTIC TRANSLATION INITIATION FACTOR 4B/4H"/>
    <property type="match status" value="1"/>
</dbReference>
<proteinExistence type="predicted"/>
<name>A0A3B4AHX9_9GOBI</name>
<dbReference type="Ensembl" id="ENSPMGT00000017839.1">
    <property type="protein sequence ID" value="ENSPMGP00000016707.1"/>
    <property type="gene ID" value="ENSPMGG00000013705.1"/>
</dbReference>
<dbReference type="STRING" id="409849.ENSPMGP00000016707"/>
<protein>
    <recommendedName>
        <fullName evidence="5">RRM domain-containing protein</fullName>
    </recommendedName>
</protein>
<evidence type="ECO:0000256" key="2">
    <source>
        <dbReference type="ARBA" id="ARBA00022884"/>
    </source>
</evidence>
<reference evidence="6" key="1">
    <citation type="submission" date="2025-08" db="UniProtKB">
        <authorList>
            <consortium name="Ensembl"/>
        </authorList>
    </citation>
    <scope>IDENTIFICATION</scope>
</reference>
<feature type="compositionally biased region" description="Basic and acidic residues" evidence="4">
    <location>
        <begin position="364"/>
        <end position="375"/>
    </location>
</feature>
<dbReference type="SMART" id="SM00360">
    <property type="entry name" value="RRM"/>
    <property type="match status" value="4"/>
</dbReference>
<sequence length="390" mass="43047">IYIKFVITFILVKAKRKTQPSVDSSPSKKPKLINDGYCVYIGNLNKSKFYEDIKNTLANCLMKHSLLVQDIRLDKAKKHAFVDLASEMDLNKALTLNGEKLLDQPMKVAKAKVKEAKVKRTIFVENIPFCATKEDVLKVFPKATALRFLGGTDDPSKGIAFVEFQNKEKAKAALKLNGKAKIQKRVLRVSAVKVEPGAKKAKAKTAAPPSDILYVRNLPENVQENHLKKVFKNAVHINIPQSDGKPKGYAFVEFKSVAQAETALKSAAKRKLMKQPLKIFSVSVPSKTLIVLGLSERTSHNTLMEAFEGALSSKILKDKGTGRTRRFGFVDFESVESCTVAKEAADDIEIDGCKVTVAFARPKSSELENSGEKGHKGVKASTRVNRQASQ</sequence>
<evidence type="ECO:0000256" key="1">
    <source>
        <dbReference type="ARBA" id="ARBA00022737"/>
    </source>
</evidence>
<dbReference type="Proteomes" id="UP000261520">
    <property type="component" value="Unplaced"/>
</dbReference>
<dbReference type="InterPro" id="IPR000504">
    <property type="entry name" value="RRM_dom"/>
</dbReference>